<dbReference type="EMBL" id="GAIX01012974">
    <property type="protein sequence ID" value="JAA79586.1"/>
    <property type="molecule type" value="Transcribed_RNA"/>
</dbReference>
<protein>
    <submittedName>
        <fullName evidence="1">Uncharacterized protein</fullName>
    </submittedName>
</protein>
<accession>S4NLH1</accession>
<sequence>MRFALVRFSAPLRWTSSLRLMSNHHPRDDRPMTVMSLVEKKTGCSQSFVHDLPCRYLCSINCRSIKYY</sequence>
<dbReference type="AlphaFoldDB" id="S4NLH1"/>
<proteinExistence type="predicted"/>
<organism evidence="1">
    <name type="scientific">Pararge aegeria</name>
    <name type="common">speckled wood butterfly</name>
    <dbReference type="NCBI Taxonomy" id="116150"/>
    <lineage>
        <taxon>Eukaryota</taxon>
        <taxon>Metazoa</taxon>
        <taxon>Ecdysozoa</taxon>
        <taxon>Arthropoda</taxon>
        <taxon>Hexapoda</taxon>
        <taxon>Insecta</taxon>
        <taxon>Pterygota</taxon>
        <taxon>Neoptera</taxon>
        <taxon>Endopterygota</taxon>
        <taxon>Lepidoptera</taxon>
        <taxon>Glossata</taxon>
        <taxon>Ditrysia</taxon>
        <taxon>Papilionoidea</taxon>
        <taxon>Nymphalidae</taxon>
        <taxon>Satyrinae</taxon>
        <taxon>Satyrini</taxon>
        <taxon>Parargina</taxon>
        <taxon>Pararge</taxon>
    </lineage>
</organism>
<reference evidence="1" key="2">
    <citation type="submission" date="2013-05" db="EMBL/GenBank/DDBJ databases">
        <authorList>
            <person name="Carter J.-M."/>
            <person name="Baker S.C."/>
            <person name="Pink R."/>
            <person name="Carter D.R.F."/>
            <person name="Collins A."/>
            <person name="Tomlin J."/>
            <person name="Gibbs M."/>
            <person name="Breuker C.J."/>
        </authorList>
    </citation>
    <scope>NUCLEOTIDE SEQUENCE</scope>
    <source>
        <tissue evidence="1">Ovary</tissue>
    </source>
</reference>
<evidence type="ECO:0000313" key="1">
    <source>
        <dbReference type="EMBL" id="JAA79586.1"/>
    </source>
</evidence>
<reference evidence="1" key="1">
    <citation type="journal article" date="2013" name="BMC Genomics">
        <title>Unscrambling butterfly oogenesis.</title>
        <authorList>
            <person name="Carter J.M."/>
            <person name="Baker S.C."/>
            <person name="Pink R."/>
            <person name="Carter D.R."/>
            <person name="Collins A."/>
            <person name="Tomlin J."/>
            <person name="Gibbs M."/>
            <person name="Breuker C.J."/>
        </authorList>
    </citation>
    <scope>NUCLEOTIDE SEQUENCE</scope>
    <source>
        <tissue evidence="1">Ovary</tissue>
    </source>
</reference>
<name>S4NLH1_9NEOP</name>